<sequence length="41" mass="5014">MLMQKLYEYLQSSLRRCEKRIVHEHLLSLSKSYEMQGKRLS</sequence>
<reference evidence="1" key="1">
    <citation type="journal article" date="2021" name="Proc. Natl. Acad. Sci. U.S.A.">
        <title>A Catalog of Tens of Thousands of Viruses from Human Metagenomes Reveals Hidden Associations with Chronic Diseases.</title>
        <authorList>
            <person name="Tisza M.J."/>
            <person name="Buck C.B."/>
        </authorList>
    </citation>
    <scope>NUCLEOTIDE SEQUENCE</scope>
    <source>
        <strain evidence="1">Ct1Uu26</strain>
    </source>
</reference>
<evidence type="ECO:0000313" key="1">
    <source>
        <dbReference type="EMBL" id="DAE27485.1"/>
    </source>
</evidence>
<name>A0A8S5R8W0_9VIRU</name>
<organism evidence="1">
    <name type="scientific">virus sp. ct1Uu26</name>
    <dbReference type="NCBI Taxonomy" id="2826789"/>
    <lineage>
        <taxon>Viruses</taxon>
    </lineage>
</organism>
<dbReference type="EMBL" id="BK015840">
    <property type="protein sequence ID" value="DAE27485.1"/>
    <property type="molecule type" value="Genomic_DNA"/>
</dbReference>
<protein>
    <submittedName>
        <fullName evidence="1">Uncharacterized protein</fullName>
    </submittedName>
</protein>
<proteinExistence type="predicted"/>
<accession>A0A8S5R8W0</accession>